<dbReference type="RefSeq" id="WP_346790757.1">
    <property type="nucleotide sequence ID" value="NZ_JAYFSJ010000023.1"/>
</dbReference>
<evidence type="ECO:0000259" key="1">
    <source>
        <dbReference type="Pfam" id="PF20148"/>
    </source>
</evidence>
<evidence type="ECO:0000313" key="2">
    <source>
        <dbReference type="EMBL" id="MEN7433554.1"/>
    </source>
</evidence>
<keyword evidence="3" id="KW-1185">Reference proteome</keyword>
<proteinExistence type="predicted"/>
<feature type="domain" description="DUF6531" evidence="1">
    <location>
        <begin position="40"/>
        <end position="73"/>
    </location>
</feature>
<sequence>MVAVVTGAGLGLHNGSLAALGAPGQLGAAAFGRGGERVYVNAGNGNLILQHQDEFLAGGLPLGLIRTYNSQGQGGDA</sequence>
<gene>
    <name evidence="2" type="ORF">VA599_22690</name>
</gene>
<reference evidence="2 3" key="1">
    <citation type="submission" date="2023-12" db="EMBL/GenBank/DDBJ databases">
        <title>Chromobacterium sp. strain TRC.1.1.SA producing antimicrobial pigment.</title>
        <authorList>
            <person name="Verma N."/>
            <person name="Choksket S."/>
            <person name="Pinnaka A.K."/>
            <person name="Korpole S."/>
        </authorList>
    </citation>
    <scope>NUCLEOTIDE SEQUENCE [LARGE SCALE GENOMIC DNA]</scope>
    <source>
        <strain evidence="2 3">TRC1.1.SA</strain>
    </source>
</reference>
<dbReference type="Pfam" id="PF20148">
    <property type="entry name" value="DUF6531"/>
    <property type="match status" value="1"/>
</dbReference>
<protein>
    <submittedName>
        <fullName evidence="2">DUF6531 domain-containing protein</fullName>
    </submittedName>
</protein>
<dbReference type="Proteomes" id="UP001405405">
    <property type="component" value="Unassembled WGS sequence"/>
</dbReference>
<comment type="caution">
    <text evidence="2">The sequence shown here is derived from an EMBL/GenBank/DDBJ whole genome shotgun (WGS) entry which is preliminary data.</text>
</comment>
<accession>A0ABV0CRH9</accession>
<name>A0ABV0CRH9_9NEIS</name>
<organism evidence="2 3">
    <name type="scientific">Chromobacterium indicum</name>
    <dbReference type="NCBI Taxonomy" id="3110228"/>
    <lineage>
        <taxon>Bacteria</taxon>
        <taxon>Pseudomonadati</taxon>
        <taxon>Pseudomonadota</taxon>
        <taxon>Betaproteobacteria</taxon>
        <taxon>Neisseriales</taxon>
        <taxon>Chromobacteriaceae</taxon>
        <taxon>Chromobacterium</taxon>
    </lineage>
</organism>
<dbReference type="InterPro" id="IPR045351">
    <property type="entry name" value="DUF6531"/>
</dbReference>
<dbReference type="EMBL" id="JAYFSJ010000023">
    <property type="protein sequence ID" value="MEN7433554.1"/>
    <property type="molecule type" value="Genomic_DNA"/>
</dbReference>
<evidence type="ECO:0000313" key="3">
    <source>
        <dbReference type="Proteomes" id="UP001405405"/>
    </source>
</evidence>
<feature type="non-terminal residue" evidence="2">
    <location>
        <position position="77"/>
    </location>
</feature>